<dbReference type="AlphaFoldDB" id="A0A369ULX1"/>
<feature type="transmembrane region" description="Helical" evidence="1">
    <location>
        <begin position="50"/>
        <end position="72"/>
    </location>
</feature>
<dbReference type="RefSeq" id="WP_114845402.1">
    <property type="nucleotide sequence ID" value="NZ_JBHSPE010000005.1"/>
</dbReference>
<reference evidence="2 3" key="1">
    <citation type="submission" date="2018-07" db="EMBL/GenBank/DDBJ databases">
        <title>Dyella tabacisoli L4-6T, whole genome shotgun sequence.</title>
        <authorList>
            <person name="Zhou X.-K."/>
            <person name="Li W.-J."/>
            <person name="Duan Y.-Q."/>
        </authorList>
    </citation>
    <scope>NUCLEOTIDE SEQUENCE [LARGE SCALE GENOMIC DNA]</scope>
    <source>
        <strain evidence="2 3">L4-6</strain>
    </source>
</reference>
<keyword evidence="1" id="KW-0472">Membrane</keyword>
<evidence type="ECO:0000256" key="1">
    <source>
        <dbReference type="SAM" id="Phobius"/>
    </source>
</evidence>
<sequence>MEQKSERYLKAESRRAAFLFVIFCLWCPIYLIVVRPIINAAIAAQISSYPAMLHLIPIIAPIVLIALMMIPFMPPKNDVPAKLRSTSTGKEK</sequence>
<protein>
    <submittedName>
        <fullName evidence="2">Uncharacterized protein</fullName>
    </submittedName>
</protein>
<name>A0A369ULX1_9GAMM</name>
<accession>A0A369ULX1</accession>
<comment type="caution">
    <text evidence="2">The sequence shown here is derived from an EMBL/GenBank/DDBJ whole genome shotgun (WGS) entry which is preliminary data.</text>
</comment>
<keyword evidence="1" id="KW-1133">Transmembrane helix</keyword>
<keyword evidence="3" id="KW-1185">Reference proteome</keyword>
<feature type="transmembrane region" description="Helical" evidence="1">
    <location>
        <begin position="16"/>
        <end position="38"/>
    </location>
</feature>
<organism evidence="2 3">
    <name type="scientific">Dyella tabacisoli</name>
    <dbReference type="NCBI Taxonomy" id="2282381"/>
    <lineage>
        <taxon>Bacteria</taxon>
        <taxon>Pseudomonadati</taxon>
        <taxon>Pseudomonadota</taxon>
        <taxon>Gammaproteobacteria</taxon>
        <taxon>Lysobacterales</taxon>
        <taxon>Rhodanobacteraceae</taxon>
        <taxon>Dyella</taxon>
    </lineage>
</organism>
<proteinExistence type="predicted"/>
<evidence type="ECO:0000313" key="3">
    <source>
        <dbReference type="Proteomes" id="UP000253782"/>
    </source>
</evidence>
<dbReference type="Proteomes" id="UP000253782">
    <property type="component" value="Unassembled WGS sequence"/>
</dbReference>
<dbReference type="EMBL" id="QQAH01000009">
    <property type="protein sequence ID" value="RDD81531.1"/>
    <property type="molecule type" value="Genomic_DNA"/>
</dbReference>
<evidence type="ECO:0000313" key="2">
    <source>
        <dbReference type="EMBL" id="RDD81531.1"/>
    </source>
</evidence>
<keyword evidence="1" id="KW-0812">Transmembrane</keyword>
<gene>
    <name evidence="2" type="ORF">DVJ77_10140</name>
</gene>